<evidence type="ECO:0000313" key="2">
    <source>
        <dbReference type="Proteomes" id="UP000019149"/>
    </source>
</evidence>
<gene>
    <name evidence="1" type="ORF">EGR_03063</name>
</gene>
<accession>W6UUJ3</accession>
<dbReference type="CTD" id="36338778"/>
<name>W6UUJ3_ECHGR</name>
<keyword evidence="2" id="KW-1185">Reference proteome</keyword>
<dbReference type="KEGG" id="egl:EGR_03063"/>
<dbReference type="RefSeq" id="XP_024353238.1">
    <property type="nucleotide sequence ID" value="XM_024492312.1"/>
</dbReference>
<dbReference type="EMBL" id="APAU02000015">
    <property type="protein sequence ID" value="EUB62042.1"/>
    <property type="molecule type" value="Genomic_DNA"/>
</dbReference>
<organism evidence="1 2">
    <name type="scientific">Echinococcus granulosus</name>
    <name type="common">Hydatid tapeworm</name>
    <dbReference type="NCBI Taxonomy" id="6210"/>
    <lineage>
        <taxon>Eukaryota</taxon>
        <taxon>Metazoa</taxon>
        <taxon>Spiralia</taxon>
        <taxon>Lophotrochozoa</taxon>
        <taxon>Platyhelminthes</taxon>
        <taxon>Cestoda</taxon>
        <taxon>Eucestoda</taxon>
        <taxon>Cyclophyllidea</taxon>
        <taxon>Taeniidae</taxon>
        <taxon>Echinococcus</taxon>
        <taxon>Echinococcus granulosus group</taxon>
    </lineage>
</organism>
<dbReference type="AlphaFoldDB" id="W6UUJ3"/>
<reference evidence="1 2" key="1">
    <citation type="journal article" date="2013" name="Nat. Genet.">
        <title>The genome of the hydatid tapeworm Echinococcus granulosus.</title>
        <authorList>
            <person name="Zheng H."/>
            <person name="Zhang W."/>
            <person name="Zhang L."/>
            <person name="Zhang Z."/>
            <person name="Li J."/>
            <person name="Lu G."/>
            <person name="Zhu Y."/>
            <person name="Wang Y."/>
            <person name="Huang Y."/>
            <person name="Liu J."/>
            <person name="Kang H."/>
            <person name="Chen J."/>
            <person name="Wang L."/>
            <person name="Chen A."/>
            <person name="Yu S."/>
            <person name="Gao Z."/>
            <person name="Jin L."/>
            <person name="Gu W."/>
            <person name="Wang Z."/>
            <person name="Zhao L."/>
            <person name="Shi B."/>
            <person name="Wen H."/>
            <person name="Lin R."/>
            <person name="Jones M.K."/>
            <person name="Brejova B."/>
            <person name="Vinar T."/>
            <person name="Zhao G."/>
            <person name="McManus D.P."/>
            <person name="Chen Z."/>
            <person name="Zhou Y."/>
            <person name="Wang S."/>
        </authorList>
    </citation>
    <scope>NUCLEOTIDE SEQUENCE [LARGE SCALE GENOMIC DNA]</scope>
</reference>
<evidence type="ECO:0000313" key="1">
    <source>
        <dbReference type="EMBL" id="EUB62042.1"/>
    </source>
</evidence>
<sequence length="182" mass="20909">MIDDNPVEAVFEMLVCLAEVSPNFKGYLDGIFKSYVKKTRKEGVENSYLLKMYNTVVSRVDVFPFRLQLEWMSNFTLVQIEAHSVEIVKILGRKNKNCLAFSQTAATKRILEGFPPYLIRADSNRIPKCWIVRPFIDGRMEEWMQDGRRDECGMDSIVGDRIRSKSAINSCSLKSLLKVDLS</sequence>
<proteinExistence type="predicted"/>
<protein>
    <submittedName>
        <fullName evidence="1">Uncharacterized protein</fullName>
    </submittedName>
</protein>
<comment type="caution">
    <text evidence="1">The sequence shown here is derived from an EMBL/GenBank/DDBJ whole genome shotgun (WGS) entry which is preliminary data.</text>
</comment>
<dbReference type="Proteomes" id="UP000019149">
    <property type="component" value="Unassembled WGS sequence"/>
</dbReference>
<dbReference type="GeneID" id="36338778"/>